<dbReference type="EMBL" id="FR904675">
    <property type="protein sequence ID" value="CDQ69567.1"/>
    <property type="molecule type" value="Genomic_DNA"/>
</dbReference>
<dbReference type="AlphaFoldDB" id="A0A060WRA3"/>
<accession>A0A060WRA3</accession>
<dbReference type="SUPFAM" id="SSF81321">
    <property type="entry name" value="Family A G protein-coupled receptor-like"/>
    <property type="match status" value="1"/>
</dbReference>
<evidence type="ECO:0000256" key="3">
    <source>
        <dbReference type="ARBA" id="ARBA00022989"/>
    </source>
</evidence>
<keyword evidence="5" id="KW-0807">Transducer</keyword>
<reference evidence="8 9" key="1">
    <citation type="journal article" date="2014" name="Nat. Commun.">
        <title>The rainbow trout genome provides novel insights into evolution after whole-genome duplication in vertebrates.</title>
        <authorList>
            <person name="Berthelot C."/>
            <person name="Brunet F."/>
            <person name="Chalopin D."/>
            <person name="Juanchich A."/>
            <person name="Bernard M."/>
            <person name="Noel B."/>
            <person name="Bento P."/>
            <person name="Da Silva C."/>
            <person name="Labadie K."/>
            <person name="Alberti A."/>
            <person name="Aury J.M."/>
            <person name="Louis A."/>
            <person name="Dehais P."/>
            <person name="Bardou P."/>
            <person name="Montfort J."/>
            <person name="Klopp C."/>
            <person name="Cabau C."/>
            <person name="Gaspin C."/>
            <person name="Thorgaard G.H."/>
            <person name="Boussaha M."/>
            <person name="Quillet E."/>
            <person name="Guyomard R."/>
            <person name="Galiana D."/>
            <person name="Bobe J."/>
            <person name="Volff J.N."/>
            <person name="Genet C."/>
            <person name="Wincker P."/>
            <person name="Jaillon O."/>
            <person name="Roest Crollius H."/>
            <person name="Guiguen Y."/>
        </authorList>
    </citation>
    <scope>NUCLEOTIDE SEQUENCE [LARGE SCALE GENOMIC DNA]</scope>
</reference>
<dbReference type="InterPro" id="IPR000276">
    <property type="entry name" value="GPCR_Rhodpsn"/>
</dbReference>
<dbReference type="Pfam" id="PF13853">
    <property type="entry name" value="7tm_4"/>
    <property type="match status" value="1"/>
</dbReference>
<dbReference type="PANTHER" id="PTHR26451">
    <property type="entry name" value="G_PROTEIN_RECEP_F1_2 DOMAIN-CONTAINING PROTEIN"/>
    <property type="match status" value="1"/>
</dbReference>
<feature type="domain" description="G-protein coupled receptors family 1 profile" evidence="7">
    <location>
        <begin position="44"/>
        <end position="261"/>
    </location>
</feature>
<name>A0A060WRA3_ONCMY</name>
<dbReference type="GO" id="GO:0004930">
    <property type="term" value="F:G protein-coupled receptor activity"/>
    <property type="evidence" value="ECO:0007669"/>
    <property type="project" value="InterPro"/>
</dbReference>
<evidence type="ECO:0000313" key="9">
    <source>
        <dbReference type="Proteomes" id="UP000193380"/>
    </source>
</evidence>
<evidence type="ECO:0000313" key="8">
    <source>
        <dbReference type="EMBL" id="CDQ69567.1"/>
    </source>
</evidence>
<dbReference type="PROSITE" id="PS50262">
    <property type="entry name" value="G_PROTEIN_RECEP_F1_2"/>
    <property type="match status" value="1"/>
</dbReference>
<protein>
    <recommendedName>
        <fullName evidence="7">G-protein coupled receptors family 1 profile domain-containing protein</fullName>
    </recommendedName>
</protein>
<dbReference type="STRING" id="8022.A0A060WRA3"/>
<evidence type="ECO:0000256" key="4">
    <source>
        <dbReference type="ARBA" id="ARBA00023136"/>
    </source>
</evidence>
<evidence type="ECO:0000256" key="1">
    <source>
        <dbReference type="ARBA" id="ARBA00004141"/>
    </source>
</evidence>
<feature type="transmembrane region" description="Helical" evidence="6">
    <location>
        <begin position="224"/>
        <end position="241"/>
    </location>
</feature>
<proteinExistence type="predicted"/>
<dbReference type="InterPro" id="IPR017452">
    <property type="entry name" value="GPCR_Rhodpsn_7TM"/>
</dbReference>
<feature type="transmembrane region" description="Helical" evidence="6">
    <location>
        <begin position="101"/>
        <end position="123"/>
    </location>
</feature>
<keyword evidence="3 6" id="KW-1133">Transmembrane helix</keyword>
<dbReference type="PANTHER" id="PTHR26451:SF889">
    <property type="entry name" value="OLFACTORY RECEPTOR 2A12-LIKE"/>
    <property type="match status" value="1"/>
</dbReference>
<dbReference type="InterPro" id="IPR000725">
    <property type="entry name" value="Olfact_rcpt"/>
</dbReference>
<evidence type="ECO:0000256" key="2">
    <source>
        <dbReference type="ARBA" id="ARBA00022692"/>
    </source>
</evidence>
<comment type="subcellular location">
    <subcellularLocation>
        <location evidence="1">Membrane</location>
        <topology evidence="1">Multi-pass membrane protein</topology>
    </subcellularLocation>
</comment>
<feature type="transmembrane region" description="Helical" evidence="6">
    <location>
        <begin position="66"/>
        <end position="89"/>
    </location>
</feature>
<dbReference type="InterPro" id="IPR052921">
    <property type="entry name" value="GPCR1_Superfamily_Member"/>
</dbReference>
<feature type="transmembrane region" description="Helical" evidence="6">
    <location>
        <begin position="30"/>
        <end position="54"/>
    </location>
</feature>
<organism evidence="8 9">
    <name type="scientific">Oncorhynchus mykiss</name>
    <name type="common">Rainbow trout</name>
    <name type="synonym">Salmo gairdneri</name>
    <dbReference type="NCBI Taxonomy" id="8022"/>
    <lineage>
        <taxon>Eukaryota</taxon>
        <taxon>Metazoa</taxon>
        <taxon>Chordata</taxon>
        <taxon>Craniata</taxon>
        <taxon>Vertebrata</taxon>
        <taxon>Euteleostomi</taxon>
        <taxon>Actinopterygii</taxon>
        <taxon>Neopterygii</taxon>
        <taxon>Teleostei</taxon>
        <taxon>Protacanthopterygii</taxon>
        <taxon>Salmoniformes</taxon>
        <taxon>Salmonidae</taxon>
        <taxon>Salmoninae</taxon>
        <taxon>Oncorhynchus</taxon>
    </lineage>
</organism>
<dbReference type="GO" id="GO:0004984">
    <property type="term" value="F:olfactory receptor activity"/>
    <property type="evidence" value="ECO:0007669"/>
    <property type="project" value="InterPro"/>
</dbReference>
<sequence length="261" mass="29031">MENVSYVALRQPIVFELEGFEVSRSHGYPLFALVLAIYFLVLLGNVVVMGVIAIDKTLHKPMYVMVCNLAACDLLGGTAVMTQLMVIFLMGEKRIPYNSAYAQAICVHTYGAAVQTILSAMAYDRYVAVCEPLRYHAIMTTAHMVFVILLAWAVAIILIAVLFALNVGTPLCGTYIRHVYCSNRSILNLACVPTPINDIYGNLIIILSNRFPQVPMNIKKFCTILIYIVPPLINPIIYGFVTKELRTSIIKLLKTRVAPKL</sequence>
<evidence type="ECO:0000259" key="7">
    <source>
        <dbReference type="PROSITE" id="PS50262"/>
    </source>
</evidence>
<dbReference type="Gene3D" id="1.20.1070.10">
    <property type="entry name" value="Rhodopsin 7-helix transmembrane proteins"/>
    <property type="match status" value="1"/>
</dbReference>
<dbReference type="Proteomes" id="UP000193380">
    <property type="component" value="Chromosome 22"/>
</dbReference>
<dbReference type="Gene3D" id="1.10.1220.70">
    <property type="match status" value="1"/>
</dbReference>
<evidence type="ECO:0000256" key="5">
    <source>
        <dbReference type="ARBA" id="ARBA00023224"/>
    </source>
</evidence>
<evidence type="ECO:0000256" key="6">
    <source>
        <dbReference type="SAM" id="Phobius"/>
    </source>
</evidence>
<feature type="transmembrane region" description="Helical" evidence="6">
    <location>
        <begin position="144"/>
        <end position="165"/>
    </location>
</feature>
<dbReference type="GO" id="GO:0005549">
    <property type="term" value="F:odorant binding"/>
    <property type="evidence" value="ECO:0007669"/>
    <property type="project" value="TreeGrafter"/>
</dbReference>
<dbReference type="PRINTS" id="PR00237">
    <property type="entry name" value="GPCRRHODOPSN"/>
</dbReference>
<gene>
    <name evidence="8" type="ORF">GSONMT00060076001</name>
</gene>
<dbReference type="GO" id="GO:0016020">
    <property type="term" value="C:membrane"/>
    <property type="evidence" value="ECO:0007669"/>
    <property type="project" value="UniProtKB-SubCell"/>
</dbReference>
<keyword evidence="4 6" id="KW-0472">Membrane</keyword>
<dbReference type="PaxDb" id="8022-A0A060WRA3"/>
<keyword evidence="2 6" id="KW-0812">Transmembrane</keyword>